<keyword evidence="2" id="KW-1185">Reference proteome</keyword>
<dbReference type="EMBL" id="CP144699">
    <property type="protein sequence ID" value="WVZ21107.1"/>
    <property type="molecule type" value="Genomic_DNA"/>
</dbReference>
<proteinExistence type="predicted"/>
<sequence>MEARRSRNSPTEGTDSAGYILATSWTKVSYLSRKSFLHLSHKEGKSSSEVKFFCNFLYMAAMDLSTPDKLDFNVFRRSAFDSPTWKGISSGATLFNIKSSIFRANWKRRSN</sequence>
<protein>
    <submittedName>
        <fullName evidence="1">Uncharacterized protein</fullName>
    </submittedName>
</protein>
<reference evidence="1 2" key="1">
    <citation type="journal article" date="2023" name="Life. Sci Alliance">
        <title>Evolutionary insights into 3D genome organization and epigenetic landscape of Vigna mungo.</title>
        <authorList>
            <person name="Junaid A."/>
            <person name="Singh B."/>
            <person name="Bhatia S."/>
        </authorList>
    </citation>
    <scope>NUCLEOTIDE SEQUENCE [LARGE SCALE GENOMIC DNA]</scope>
    <source>
        <strain evidence="1">Urdbean</strain>
    </source>
</reference>
<dbReference type="AlphaFoldDB" id="A0AAQ3S886"/>
<name>A0AAQ3S886_VIGMU</name>
<accession>A0AAQ3S886</accession>
<evidence type="ECO:0000313" key="1">
    <source>
        <dbReference type="EMBL" id="WVZ21107.1"/>
    </source>
</evidence>
<gene>
    <name evidence="1" type="ORF">V8G54_008429</name>
</gene>
<organism evidence="1 2">
    <name type="scientific">Vigna mungo</name>
    <name type="common">Black gram</name>
    <name type="synonym">Phaseolus mungo</name>
    <dbReference type="NCBI Taxonomy" id="3915"/>
    <lineage>
        <taxon>Eukaryota</taxon>
        <taxon>Viridiplantae</taxon>
        <taxon>Streptophyta</taxon>
        <taxon>Embryophyta</taxon>
        <taxon>Tracheophyta</taxon>
        <taxon>Spermatophyta</taxon>
        <taxon>Magnoliopsida</taxon>
        <taxon>eudicotyledons</taxon>
        <taxon>Gunneridae</taxon>
        <taxon>Pentapetalae</taxon>
        <taxon>rosids</taxon>
        <taxon>fabids</taxon>
        <taxon>Fabales</taxon>
        <taxon>Fabaceae</taxon>
        <taxon>Papilionoideae</taxon>
        <taxon>50 kb inversion clade</taxon>
        <taxon>NPAAA clade</taxon>
        <taxon>indigoferoid/millettioid clade</taxon>
        <taxon>Phaseoleae</taxon>
        <taxon>Vigna</taxon>
    </lineage>
</organism>
<evidence type="ECO:0000313" key="2">
    <source>
        <dbReference type="Proteomes" id="UP001374535"/>
    </source>
</evidence>
<dbReference type="Proteomes" id="UP001374535">
    <property type="component" value="Chromosome 2"/>
</dbReference>